<feature type="domain" description="EamA" evidence="2">
    <location>
        <begin position="2"/>
        <end position="137"/>
    </location>
</feature>
<feature type="transmembrane region" description="Helical" evidence="1">
    <location>
        <begin position="120"/>
        <end position="139"/>
    </location>
</feature>
<sequence>MTWLIYAFLSAFFAALTAILAKIGVKDINSNLATGIRTIVIMLFAWGIIFFQGLFKDIPKISRFGLFFLVLSGLATGLSWLFYFRALQIGSVSKVVPIDKLSLVLTIILSVLILKEKLTFPVLIGVLLMTAGAIIIGFWK</sequence>
<dbReference type="SUPFAM" id="SSF103481">
    <property type="entry name" value="Multidrug resistance efflux transporter EmrE"/>
    <property type="match status" value="1"/>
</dbReference>
<dbReference type="EMBL" id="MEVH01000030">
    <property type="protein sequence ID" value="OGC51138.1"/>
    <property type="molecule type" value="Genomic_DNA"/>
</dbReference>
<protein>
    <recommendedName>
        <fullName evidence="2">EamA domain-containing protein</fullName>
    </recommendedName>
</protein>
<evidence type="ECO:0000256" key="1">
    <source>
        <dbReference type="SAM" id="Phobius"/>
    </source>
</evidence>
<reference evidence="3 4" key="1">
    <citation type="journal article" date="2016" name="Nat. Commun.">
        <title>Thousands of microbial genomes shed light on interconnected biogeochemical processes in an aquifer system.</title>
        <authorList>
            <person name="Anantharaman K."/>
            <person name="Brown C.T."/>
            <person name="Hug L.A."/>
            <person name="Sharon I."/>
            <person name="Castelle C.J."/>
            <person name="Probst A.J."/>
            <person name="Thomas B.C."/>
            <person name="Singh A."/>
            <person name="Wilkins M.J."/>
            <person name="Karaoz U."/>
            <person name="Brodie E.L."/>
            <person name="Williams K.H."/>
            <person name="Hubbard S.S."/>
            <person name="Banfield J.F."/>
        </authorList>
    </citation>
    <scope>NUCLEOTIDE SEQUENCE [LARGE SCALE GENOMIC DNA]</scope>
</reference>
<comment type="caution">
    <text evidence="3">The sequence shown here is derived from an EMBL/GenBank/DDBJ whole genome shotgun (WGS) entry which is preliminary data.</text>
</comment>
<name>A0A1F4V1T4_UNCKA</name>
<dbReference type="STRING" id="1802624.A2982_03050"/>
<dbReference type="InterPro" id="IPR000620">
    <property type="entry name" value="EamA_dom"/>
</dbReference>
<evidence type="ECO:0000259" key="2">
    <source>
        <dbReference type="Pfam" id="PF00892"/>
    </source>
</evidence>
<dbReference type="Gene3D" id="1.10.3730.20">
    <property type="match status" value="1"/>
</dbReference>
<dbReference type="Pfam" id="PF00892">
    <property type="entry name" value="EamA"/>
    <property type="match status" value="1"/>
</dbReference>
<gene>
    <name evidence="3" type="ORF">A2982_03050</name>
</gene>
<accession>A0A1F4V1T4</accession>
<dbReference type="GO" id="GO:0016020">
    <property type="term" value="C:membrane"/>
    <property type="evidence" value="ECO:0007669"/>
    <property type="project" value="InterPro"/>
</dbReference>
<keyword evidence="1" id="KW-0812">Transmembrane</keyword>
<dbReference type="Proteomes" id="UP000178771">
    <property type="component" value="Unassembled WGS sequence"/>
</dbReference>
<evidence type="ECO:0000313" key="4">
    <source>
        <dbReference type="Proteomes" id="UP000178771"/>
    </source>
</evidence>
<evidence type="ECO:0000313" key="3">
    <source>
        <dbReference type="EMBL" id="OGC51138.1"/>
    </source>
</evidence>
<proteinExistence type="predicted"/>
<dbReference type="PANTHER" id="PTHR22911">
    <property type="entry name" value="ACYL-MALONYL CONDENSING ENZYME-RELATED"/>
    <property type="match status" value="1"/>
</dbReference>
<feature type="transmembrane region" description="Helical" evidence="1">
    <location>
        <begin position="95"/>
        <end position="113"/>
    </location>
</feature>
<dbReference type="AlphaFoldDB" id="A0A1F4V1T4"/>
<keyword evidence="1" id="KW-1133">Transmembrane helix</keyword>
<organism evidence="3 4">
    <name type="scientific">candidate division WWE3 bacterium RIFCSPLOWO2_01_FULL_39_13</name>
    <dbReference type="NCBI Taxonomy" id="1802624"/>
    <lineage>
        <taxon>Bacteria</taxon>
        <taxon>Katanobacteria</taxon>
    </lineage>
</organism>
<dbReference type="PANTHER" id="PTHR22911:SF137">
    <property type="entry name" value="SOLUTE CARRIER FAMILY 35 MEMBER G2-RELATED"/>
    <property type="match status" value="1"/>
</dbReference>
<keyword evidence="1" id="KW-0472">Membrane</keyword>
<feature type="transmembrane region" description="Helical" evidence="1">
    <location>
        <begin position="31"/>
        <end position="52"/>
    </location>
</feature>
<feature type="transmembrane region" description="Helical" evidence="1">
    <location>
        <begin position="64"/>
        <end position="83"/>
    </location>
</feature>
<dbReference type="InterPro" id="IPR037185">
    <property type="entry name" value="EmrE-like"/>
</dbReference>